<keyword evidence="7" id="KW-0472">Membrane</keyword>
<dbReference type="PANTHER" id="PTHR12250">
    <property type="entry name" value="PHOSPHATIDYLINOSITOL GLYCAN, CLASS N"/>
    <property type="match status" value="1"/>
</dbReference>
<sequence length="1015" mass="117038">MKFYLFLFFTFLIFVNLITLYVSLLIEFDSPYVEIDEVTKPQYYYSNRTKEQENVPPIALSKRFFLFILDGMPADSFFTMQGTDGARVGSVIEYMHSKMNKGQFGVSLTTVPTETHACHMNLFSGRPEDPSLLFHKFLNSETYEYDSIWSHLDYSLLVGAEVALESYTKLVGTKVKTEDYVKRSKHVKTRVRESSALLKDRLPSENKDPEAVAMMAGSQRIGFYMNFEGVDSAGHFFNGKGKTYRRIVSYAIEEIEKIEKMVEDYYKDNLTTYIVTADHGMSLQGAHGGDSKYELSTPLLMWGNGISESSELKPNEERKGTFYDFEDFNSWIFPKNRKHIDIQQNSLPALISAIMGVGFPQHNIGVLDENILPENEHFRTASLLANFKQLYVLFENLLSKYNSQCLIGKKSIPRILKKENIDNQNQEIINLMRKGDFSLAKGKINDLINIVNNGLYLISNFGKLQSKILIFLSYIIFILFSVLFSLYLKERENSNKKQNGNIKNHFIDDINEKNDSLLINNENVLNVGDTKSLNYGLENEPTNLRKGKMSNEQSGLQQDWKGLDISRSNQLDIQNNNLPISENKTYNNFHTGYNLGNNSHYNGDLTFSNNVKRLRTHLMENYFNSKILNIFVVIYLSFLAISIFFFPKWKSMLAREQNKKADAEIEIETPLKIIEKQQFNENDNNNNNNSNNNNNNNNNNNLGMRFKILFAILSIIASSFILKDPGFEFQPKKIMQGGIFLLVIPLFLFVDKIGILNPYQTKKLRRTINKKIFFYQLVIIVLSTLISYDSSEKFMNQDIITKNTIRNSWILIGLSILPLFFPYSSSLCRLITVFYAFSPFFILVTLNQEVLFFGVLFLIIISLKRIIKQFRNYKNVEWITASLTLYLFILAYFGTGNLISISSFCYKCANKILSIEDYLIMMILIMVKIFVPIIFCNIFLQIILKSNSNYLILIIWNAIINLGSLILFFMKDNSFGTWDSNYQIIIPFIVLNVIGVSGVLLSPLSKLFLIHKRKK</sequence>
<evidence type="ECO:0000256" key="7">
    <source>
        <dbReference type="RuleBase" id="RU367138"/>
    </source>
</evidence>
<evidence type="ECO:0000313" key="10">
    <source>
        <dbReference type="Proteomes" id="UP001150062"/>
    </source>
</evidence>
<proteinExistence type="inferred from homology"/>
<feature type="transmembrane region" description="Helical" evidence="7">
    <location>
        <begin position="918"/>
        <end position="943"/>
    </location>
</feature>
<keyword evidence="7" id="KW-0808">Transferase</keyword>
<evidence type="ECO:0000256" key="6">
    <source>
        <dbReference type="ARBA" id="ARBA00022824"/>
    </source>
</evidence>
<feature type="transmembrane region" description="Helical" evidence="7">
    <location>
        <begin position="468"/>
        <end position="488"/>
    </location>
</feature>
<feature type="transmembrane region" description="Helical" evidence="7">
    <location>
        <begin position="840"/>
        <end position="863"/>
    </location>
</feature>
<protein>
    <recommendedName>
        <fullName evidence="4 7">GPI ethanolamine phosphate transferase 1</fullName>
        <ecNumber evidence="7">2.-.-.-</ecNumber>
    </recommendedName>
</protein>
<dbReference type="Pfam" id="PF04987">
    <property type="entry name" value="PigN"/>
    <property type="match status" value="1"/>
</dbReference>
<feature type="transmembrane region" description="Helical" evidence="7">
    <location>
        <begin position="5"/>
        <end position="26"/>
    </location>
</feature>
<feature type="transmembrane region" description="Helical" evidence="7">
    <location>
        <begin position="982"/>
        <end position="1009"/>
    </location>
</feature>
<keyword evidence="7" id="KW-1133">Transmembrane helix</keyword>
<comment type="pathway">
    <text evidence="2 7">Glycolipid biosynthesis; glycosylphosphatidylinositol-anchor biosynthesis.</text>
</comment>
<keyword evidence="7" id="KW-0812">Transmembrane</keyword>
<evidence type="ECO:0000256" key="3">
    <source>
        <dbReference type="ARBA" id="ARBA00008400"/>
    </source>
</evidence>
<evidence type="ECO:0000256" key="5">
    <source>
        <dbReference type="ARBA" id="ARBA00022502"/>
    </source>
</evidence>
<organism evidence="9 10">
    <name type="scientific">Anaeramoeba flamelloides</name>
    <dbReference type="NCBI Taxonomy" id="1746091"/>
    <lineage>
        <taxon>Eukaryota</taxon>
        <taxon>Metamonada</taxon>
        <taxon>Anaeramoebidae</taxon>
        <taxon>Anaeramoeba</taxon>
    </lineage>
</organism>
<feature type="transmembrane region" description="Helical" evidence="7">
    <location>
        <begin position="950"/>
        <end position="970"/>
    </location>
</feature>
<comment type="function">
    <text evidence="7">Ethanolamine phosphate transferase involved in glycosylphosphatidylinositol-anchor biosynthesis. Transfers ethanolamine phosphate to the first alpha-1,4-linked mannose of the glycosylphosphatidylinositol precursor of GPI-anchor.</text>
</comment>
<evidence type="ECO:0000313" key="9">
    <source>
        <dbReference type="EMBL" id="KAJ6228107.1"/>
    </source>
</evidence>
<feature type="transmembrane region" description="Helical" evidence="7">
    <location>
        <begin position="772"/>
        <end position="788"/>
    </location>
</feature>
<evidence type="ECO:0000256" key="2">
    <source>
        <dbReference type="ARBA" id="ARBA00004687"/>
    </source>
</evidence>
<comment type="similarity">
    <text evidence="3 7">Belongs to the PIGG/PIGN/PIGO family. PIGN subfamily.</text>
</comment>
<dbReference type="SUPFAM" id="SSF53649">
    <property type="entry name" value="Alkaline phosphatase-like"/>
    <property type="match status" value="1"/>
</dbReference>
<dbReference type="InterPro" id="IPR007070">
    <property type="entry name" value="GPI_EtnP_transferase_1"/>
</dbReference>
<evidence type="ECO:0000259" key="8">
    <source>
        <dbReference type="Pfam" id="PF04987"/>
    </source>
</evidence>
<dbReference type="InterPro" id="IPR017850">
    <property type="entry name" value="Alkaline_phosphatase_core_sf"/>
</dbReference>
<accession>A0ABQ8X7T1</accession>
<dbReference type="EC" id="2.-.-.-" evidence="7"/>
<name>A0ABQ8X7T1_9EUKA</name>
<comment type="caution">
    <text evidence="9">The sequence shown here is derived from an EMBL/GenBank/DDBJ whole genome shotgun (WGS) entry which is preliminary data.</text>
</comment>
<gene>
    <name evidence="9" type="ORF">M0813_08931</name>
</gene>
<reference evidence="9" key="1">
    <citation type="submission" date="2022-08" db="EMBL/GenBank/DDBJ databases">
        <title>Novel sulfate-reducing endosymbionts in the free-living metamonad Anaeramoeba.</title>
        <authorList>
            <person name="Jerlstrom-Hultqvist J."/>
            <person name="Cepicka I."/>
            <person name="Gallot-Lavallee L."/>
            <person name="Salas-Leiva D."/>
            <person name="Curtis B.A."/>
            <person name="Zahonova K."/>
            <person name="Pipaliya S."/>
            <person name="Dacks J."/>
            <person name="Roger A.J."/>
        </authorList>
    </citation>
    <scope>NUCLEOTIDE SEQUENCE</scope>
    <source>
        <strain evidence="9">Schooner1</strain>
    </source>
</reference>
<feature type="transmembrane region" description="Helical" evidence="7">
    <location>
        <begin position="734"/>
        <end position="750"/>
    </location>
</feature>
<feature type="domain" description="GPI ethanolamine phosphate transferase 1 C-terminal" evidence="8">
    <location>
        <begin position="708"/>
        <end position="970"/>
    </location>
</feature>
<keyword evidence="10" id="KW-1185">Reference proteome</keyword>
<feature type="transmembrane region" description="Helical" evidence="7">
    <location>
        <begin position="883"/>
        <end position="906"/>
    </location>
</feature>
<dbReference type="Proteomes" id="UP001150062">
    <property type="component" value="Unassembled WGS sequence"/>
</dbReference>
<feature type="transmembrane region" description="Helical" evidence="7">
    <location>
        <begin position="809"/>
        <end position="834"/>
    </location>
</feature>
<dbReference type="InterPro" id="IPR017852">
    <property type="entry name" value="GPI_EtnP_transferase_1_C"/>
</dbReference>
<dbReference type="PANTHER" id="PTHR12250:SF0">
    <property type="entry name" value="GPI ETHANOLAMINE PHOSPHATE TRANSFERASE 1"/>
    <property type="match status" value="1"/>
</dbReference>
<feature type="transmembrane region" description="Helical" evidence="7">
    <location>
        <begin position="627"/>
        <end position="646"/>
    </location>
</feature>
<dbReference type="EMBL" id="JAOAOG010000329">
    <property type="protein sequence ID" value="KAJ6228107.1"/>
    <property type="molecule type" value="Genomic_DNA"/>
</dbReference>
<keyword evidence="5 7" id="KW-0337">GPI-anchor biosynthesis</keyword>
<evidence type="ECO:0000256" key="4">
    <source>
        <dbReference type="ARBA" id="ARBA00020831"/>
    </source>
</evidence>
<comment type="subcellular location">
    <subcellularLocation>
        <location evidence="1 7">Endoplasmic reticulum membrane</location>
        <topology evidence="1 7">Multi-pass membrane protein</topology>
    </subcellularLocation>
</comment>
<feature type="transmembrane region" description="Helical" evidence="7">
    <location>
        <begin position="704"/>
        <end position="722"/>
    </location>
</feature>
<keyword evidence="6 7" id="KW-0256">Endoplasmic reticulum</keyword>
<evidence type="ECO:0000256" key="1">
    <source>
        <dbReference type="ARBA" id="ARBA00004477"/>
    </source>
</evidence>
<dbReference type="Gene3D" id="3.40.720.10">
    <property type="entry name" value="Alkaline Phosphatase, subunit A"/>
    <property type="match status" value="1"/>
</dbReference>